<name>A0A6H1Z6W4_9ZZZZ</name>
<accession>A0A6H1Z6W4</accession>
<sequence length="79" mass="8500">MPIGSVGTTAWALLITVADPVQSSVPYAEPSLHMEQETQCRSIADAINGKAQQAGVASKISARCTQIEYVEIPEELKNR</sequence>
<dbReference type="EMBL" id="MT144844">
    <property type="protein sequence ID" value="QJI00334.1"/>
    <property type="molecule type" value="Genomic_DNA"/>
</dbReference>
<evidence type="ECO:0000313" key="2">
    <source>
        <dbReference type="EMBL" id="QJI00334.1"/>
    </source>
</evidence>
<reference evidence="1" key="1">
    <citation type="submission" date="2020-03" db="EMBL/GenBank/DDBJ databases">
        <title>The deep terrestrial virosphere.</title>
        <authorList>
            <person name="Holmfeldt K."/>
            <person name="Nilsson E."/>
            <person name="Simone D."/>
            <person name="Lopez-Fernandez M."/>
            <person name="Wu X."/>
            <person name="de Brujin I."/>
            <person name="Lundin D."/>
            <person name="Andersson A."/>
            <person name="Bertilsson S."/>
            <person name="Dopson M."/>
        </authorList>
    </citation>
    <scope>NUCLEOTIDE SEQUENCE</scope>
    <source>
        <strain evidence="1">TM448A03113</strain>
        <strain evidence="2">TM448B01926</strain>
    </source>
</reference>
<organism evidence="1">
    <name type="scientific">viral metagenome</name>
    <dbReference type="NCBI Taxonomy" id="1070528"/>
    <lineage>
        <taxon>unclassified sequences</taxon>
        <taxon>metagenomes</taxon>
        <taxon>organismal metagenomes</taxon>
    </lineage>
</organism>
<dbReference type="EMBL" id="MT144382">
    <property type="protein sequence ID" value="QJA43616.1"/>
    <property type="molecule type" value="Genomic_DNA"/>
</dbReference>
<proteinExistence type="predicted"/>
<dbReference type="AlphaFoldDB" id="A0A6H1Z6W4"/>
<evidence type="ECO:0000313" key="1">
    <source>
        <dbReference type="EMBL" id="QJA43616.1"/>
    </source>
</evidence>
<gene>
    <name evidence="1" type="ORF">TM448A03113_0002</name>
    <name evidence="2" type="ORF">TM448B01926_0001</name>
</gene>
<protein>
    <submittedName>
        <fullName evidence="1">Uncharacterized protein</fullName>
    </submittedName>
</protein>